<dbReference type="Pfam" id="PF08592">
    <property type="entry name" value="Anthrone_oxy"/>
    <property type="match status" value="1"/>
</dbReference>
<protein>
    <submittedName>
        <fullName evidence="2">Uncharacterized membrane protein</fullName>
    </submittedName>
</protein>
<keyword evidence="3" id="KW-1185">Reference proteome</keyword>
<keyword evidence="1" id="KW-0472">Membrane</keyword>
<name>A0A1M6YE20_9BACT</name>
<evidence type="ECO:0000256" key="1">
    <source>
        <dbReference type="SAM" id="Phobius"/>
    </source>
</evidence>
<proteinExistence type="predicted"/>
<dbReference type="AlphaFoldDB" id="A0A1M6YE20"/>
<reference evidence="2 3" key="1">
    <citation type="submission" date="2016-11" db="EMBL/GenBank/DDBJ databases">
        <authorList>
            <person name="Jaros S."/>
            <person name="Januszkiewicz K."/>
            <person name="Wedrychowicz H."/>
        </authorList>
    </citation>
    <scope>NUCLEOTIDE SEQUENCE [LARGE SCALE GENOMIC DNA]</scope>
    <source>
        <strain evidence="2 3">DSM 27406</strain>
    </source>
</reference>
<accession>A0A1M6YE20</accession>
<sequence>MKIITVVILGLIAGIFYCWSVSVTRGLALLPDKAYIIAFQKLNQAIQNPLFFICFFGPVILLPVCLWRNFSIWLLMATLFYYIGVMGVTIVGNIPLNNMLETFSVQGAGMEELRQMRAQFEGRWNMLNHVRTLCSLGSFVLTLIAML</sequence>
<feature type="transmembrane region" description="Helical" evidence="1">
    <location>
        <begin position="73"/>
        <end position="94"/>
    </location>
</feature>
<keyword evidence="1" id="KW-1133">Transmembrane helix</keyword>
<dbReference type="InterPro" id="IPR013901">
    <property type="entry name" value="Anthrone_oxy"/>
</dbReference>
<evidence type="ECO:0000313" key="3">
    <source>
        <dbReference type="Proteomes" id="UP000184420"/>
    </source>
</evidence>
<evidence type="ECO:0000313" key="2">
    <source>
        <dbReference type="EMBL" id="SHL16330.1"/>
    </source>
</evidence>
<organism evidence="2 3">
    <name type="scientific">Chitinophaga jiangningensis</name>
    <dbReference type="NCBI Taxonomy" id="1419482"/>
    <lineage>
        <taxon>Bacteria</taxon>
        <taxon>Pseudomonadati</taxon>
        <taxon>Bacteroidota</taxon>
        <taxon>Chitinophagia</taxon>
        <taxon>Chitinophagales</taxon>
        <taxon>Chitinophagaceae</taxon>
        <taxon>Chitinophaga</taxon>
    </lineage>
</organism>
<dbReference type="Proteomes" id="UP000184420">
    <property type="component" value="Unassembled WGS sequence"/>
</dbReference>
<keyword evidence="1" id="KW-0812">Transmembrane</keyword>
<feature type="transmembrane region" description="Helical" evidence="1">
    <location>
        <begin position="44"/>
        <end position="66"/>
    </location>
</feature>
<dbReference type="RefSeq" id="WP_073078964.1">
    <property type="nucleotide sequence ID" value="NZ_FRBL01000002.1"/>
</dbReference>
<dbReference type="OrthoDB" id="772592at2"/>
<dbReference type="EMBL" id="FRBL01000002">
    <property type="protein sequence ID" value="SHL16330.1"/>
    <property type="molecule type" value="Genomic_DNA"/>
</dbReference>
<gene>
    <name evidence="2" type="ORF">SAMN05444266_102267</name>
</gene>
<dbReference type="STRING" id="1419482.SAMN05444266_102267"/>